<dbReference type="Gene3D" id="3.40.50.2000">
    <property type="entry name" value="Glycogen Phosphorylase B"/>
    <property type="match status" value="2"/>
</dbReference>
<dbReference type="FunFam" id="3.40.50.2000:FF:000056">
    <property type="entry name" value="Glycosyltransferase"/>
    <property type="match status" value="1"/>
</dbReference>
<dbReference type="Gramene" id="KVI08433">
    <property type="protein sequence ID" value="KVI08433"/>
    <property type="gene ID" value="Ccrd_013200"/>
</dbReference>
<dbReference type="EMBL" id="LEKV01001121">
    <property type="protein sequence ID" value="KVI08433.1"/>
    <property type="molecule type" value="Genomic_DNA"/>
</dbReference>
<dbReference type="CDD" id="cd03784">
    <property type="entry name" value="GT1_Gtf-like"/>
    <property type="match status" value="1"/>
</dbReference>
<dbReference type="PROSITE" id="PS00375">
    <property type="entry name" value="UDPGT"/>
    <property type="match status" value="1"/>
</dbReference>
<dbReference type="PANTHER" id="PTHR48048">
    <property type="entry name" value="GLYCOSYLTRANSFERASE"/>
    <property type="match status" value="1"/>
</dbReference>
<sequence length="480" mass="53544">MKRAKVAIIATPAIGNLVPAVEFATHLINHHHRCISVAILVISMPQRPLIDDYVISRTSTQHIRFIQIHTVDPPPPDQYHSTIEFISLHIENHKPNIKQTLKNLMDVDAVPDSVPVPLVGLFIDMFCTSMIDVANDLGIPSYLFFTSPAAYLGFVLHLTTFPATESISLATELTVPSYANPVPPNVLPSFCIKRKESGYSTFIHHALRYKETKGIVVNTFQELEPYALDSLSSSKYFGLPPVYPVGPIIDHFGPAKWHPNRSGQEKIIGWLDRQPSGSVVFLCLGSMGSLSRTQVREIATGLERTGYRFLWTLREPAKAKLELPNDYKEFDENLFPDGFIDRTAETGLVCGWAPQVSVLAHEAIGGFVSHCGWNSILESLWYGVPIATWPLYAEQQLNAFEMVKEIGLSVELRLDSRDKSSDLVLAEEVERGVRELMDGRDGELRRKVKEMSEKSKNALMENGSSFGSLGNLIDILFSNV</sequence>
<evidence type="ECO:0000313" key="6">
    <source>
        <dbReference type="EMBL" id="KVI08433.1"/>
    </source>
</evidence>
<accession>A0A124SH49</accession>
<dbReference type="AlphaFoldDB" id="A0A124SH49"/>
<comment type="caution">
    <text evidence="6">The sequence shown here is derived from an EMBL/GenBank/DDBJ whole genome shotgun (WGS) entry which is preliminary data.</text>
</comment>
<dbReference type="InterPro" id="IPR050481">
    <property type="entry name" value="UDP-glycosyltransf_plant"/>
</dbReference>
<evidence type="ECO:0000256" key="5">
    <source>
        <dbReference type="RuleBase" id="RU362057"/>
    </source>
</evidence>
<evidence type="ECO:0000256" key="2">
    <source>
        <dbReference type="ARBA" id="ARBA00022679"/>
    </source>
</evidence>
<name>A0A124SH49_CYNCS</name>
<proteinExistence type="inferred from homology"/>
<comment type="similarity">
    <text evidence="1 4">Belongs to the UDP-glycosyltransferase family.</text>
</comment>
<evidence type="ECO:0000256" key="1">
    <source>
        <dbReference type="ARBA" id="ARBA00009995"/>
    </source>
</evidence>
<dbReference type="EC" id="2.4.1.-" evidence="5"/>
<dbReference type="Pfam" id="PF00201">
    <property type="entry name" value="UDPGT"/>
    <property type="match status" value="1"/>
</dbReference>
<dbReference type="InterPro" id="IPR035595">
    <property type="entry name" value="UDP_glycos_trans_CS"/>
</dbReference>
<dbReference type="Proteomes" id="UP000243975">
    <property type="component" value="Unassembled WGS sequence"/>
</dbReference>
<keyword evidence="7" id="KW-1185">Reference proteome</keyword>
<dbReference type="GO" id="GO:0035251">
    <property type="term" value="F:UDP-glucosyltransferase activity"/>
    <property type="evidence" value="ECO:0007669"/>
    <property type="project" value="InterPro"/>
</dbReference>
<dbReference type="SUPFAM" id="SSF53756">
    <property type="entry name" value="UDP-Glycosyltransferase/glycogen phosphorylase"/>
    <property type="match status" value="1"/>
</dbReference>
<comment type="function">
    <text evidence="3">May glycosylate diterpenes or flavonols in leaves.</text>
</comment>
<organism evidence="6 7">
    <name type="scientific">Cynara cardunculus var. scolymus</name>
    <name type="common">Globe artichoke</name>
    <name type="synonym">Cynara scolymus</name>
    <dbReference type="NCBI Taxonomy" id="59895"/>
    <lineage>
        <taxon>Eukaryota</taxon>
        <taxon>Viridiplantae</taxon>
        <taxon>Streptophyta</taxon>
        <taxon>Embryophyta</taxon>
        <taxon>Tracheophyta</taxon>
        <taxon>Spermatophyta</taxon>
        <taxon>Magnoliopsida</taxon>
        <taxon>eudicotyledons</taxon>
        <taxon>Gunneridae</taxon>
        <taxon>Pentapetalae</taxon>
        <taxon>asterids</taxon>
        <taxon>campanulids</taxon>
        <taxon>Asterales</taxon>
        <taxon>Asteraceae</taxon>
        <taxon>Carduoideae</taxon>
        <taxon>Cardueae</taxon>
        <taxon>Carduinae</taxon>
        <taxon>Cynara</taxon>
    </lineage>
</organism>
<evidence type="ECO:0000256" key="4">
    <source>
        <dbReference type="RuleBase" id="RU003718"/>
    </source>
</evidence>
<gene>
    <name evidence="6" type="ORF">Ccrd_013200</name>
</gene>
<dbReference type="OrthoDB" id="5835829at2759"/>
<protein>
    <recommendedName>
        <fullName evidence="5">Glycosyltransferase</fullName>
        <ecNumber evidence="5">2.4.1.-</ecNumber>
    </recommendedName>
</protein>
<dbReference type="OMA" id="HAKHAIS"/>
<evidence type="ECO:0000256" key="3">
    <source>
        <dbReference type="ARBA" id="ARBA00053747"/>
    </source>
</evidence>
<reference evidence="6 7" key="1">
    <citation type="journal article" date="2016" name="Sci. Rep.">
        <title>The genome sequence of the outbreeding globe artichoke constructed de novo incorporating a phase-aware low-pass sequencing strategy of F1 progeny.</title>
        <authorList>
            <person name="Scaglione D."/>
            <person name="Reyes-Chin-Wo S."/>
            <person name="Acquadro A."/>
            <person name="Froenicke L."/>
            <person name="Portis E."/>
            <person name="Beitel C."/>
            <person name="Tirone M."/>
            <person name="Mauro R."/>
            <person name="Lo Monaco A."/>
            <person name="Mauromicale G."/>
            <person name="Faccioli P."/>
            <person name="Cattivelli L."/>
            <person name="Rieseberg L."/>
            <person name="Michelmore R."/>
            <person name="Lanteri S."/>
        </authorList>
    </citation>
    <scope>NUCLEOTIDE SEQUENCE [LARGE SCALE GENOMIC DNA]</scope>
    <source>
        <strain evidence="6">2C</strain>
    </source>
</reference>
<evidence type="ECO:0000313" key="7">
    <source>
        <dbReference type="Proteomes" id="UP000243975"/>
    </source>
</evidence>
<dbReference type="PANTHER" id="PTHR48048:SF98">
    <property type="entry name" value="FLAVONOL 3-O-GLUCOSYLTRANSFERASE"/>
    <property type="match status" value="1"/>
</dbReference>
<keyword evidence="4" id="KW-0328">Glycosyltransferase</keyword>
<dbReference type="InterPro" id="IPR002213">
    <property type="entry name" value="UDP_glucos_trans"/>
</dbReference>
<keyword evidence="2 4" id="KW-0808">Transferase</keyword>